<dbReference type="RefSeq" id="WP_015791843.1">
    <property type="nucleotide sequence ID" value="NC_013156.1"/>
</dbReference>
<evidence type="ECO:0000256" key="1">
    <source>
        <dbReference type="SAM" id="Phobius"/>
    </source>
</evidence>
<dbReference type="InterPro" id="IPR002760">
    <property type="entry name" value="O_anti_polymase"/>
</dbReference>
<sequence>MPLLHWDNMRKIELHHVFVILSCIYLIFSDISINSAMVFLFSAIFFYLSFIAGKRLYYLIGTDKENLKINLKKHYNFGIFLMIVGLIAVISDLIWVKDVPLFNPLSRKFLNVYFTTLSHLFLVGWAIVVASSNIDKKKILLYTIIFSILIMLLGYRTNVLVLLISVGVVLYYKNKISNREILKYGILVFVILLGLSILRLYALGVEGNPITSRIALTMSIYDIIFNNFNGVFNGHIHYAAVFSYLGLCNGARTIIAKTLGIYNVSITPTIVGAVIGDYGTLAIIPYFGMLGIFLGFFYKLAEELKGIYLGIFGILFAYTLIAIESGILDIDVIAYYLFGLILCIYAILSKKLKKLKR</sequence>
<organism evidence="2 3">
    <name type="scientific">Methanocaldococcus fervens (strain DSM 4213 / JCM 15782 / AG86)</name>
    <name type="common">Methanococcus fervens</name>
    <dbReference type="NCBI Taxonomy" id="573064"/>
    <lineage>
        <taxon>Archaea</taxon>
        <taxon>Methanobacteriati</taxon>
        <taxon>Methanobacteriota</taxon>
        <taxon>Methanomada group</taxon>
        <taxon>Methanococci</taxon>
        <taxon>Methanococcales</taxon>
        <taxon>Methanocaldococcaceae</taxon>
        <taxon>Methanocaldococcus</taxon>
    </lineage>
</organism>
<feature type="transmembrane region" description="Helical" evidence="1">
    <location>
        <begin position="333"/>
        <end position="348"/>
    </location>
</feature>
<dbReference type="EMBL" id="CP001696">
    <property type="protein sequence ID" value="ACV25109.1"/>
    <property type="molecule type" value="Genomic_DNA"/>
</dbReference>
<feature type="transmembrane region" description="Helical" evidence="1">
    <location>
        <begin position="184"/>
        <end position="203"/>
    </location>
</feature>
<feature type="transmembrane region" description="Helical" evidence="1">
    <location>
        <begin position="12"/>
        <end position="29"/>
    </location>
</feature>
<feature type="transmembrane region" description="Helical" evidence="1">
    <location>
        <begin position="139"/>
        <end position="172"/>
    </location>
</feature>
<keyword evidence="3" id="KW-1185">Reference proteome</keyword>
<dbReference type="GeneID" id="8366003"/>
<evidence type="ECO:0000313" key="2">
    <source>
        <dbReference type="EMBL" id="ACV25109.1"/>
    </source>
</evidence>
<feature type="transmembrane region" description="Helical" evidence="1">
    <location>
        <begin position="77"/>
        <end position="96"/>
    </location>
</feature>
<feature type="transmembrane region" description="Helical" evidence="1">
    <location>
        <begin position="108"/>
        <end position="127"/>
    </location>
</feature>
<evidence type="ECO:0000313" key="3">
    <source>
        <dbReference type="Proteomes" id="UP000001495"/>
    </source>
</evidence>
<proteinExistence type="predicted"/>
<keyword evidence="1" id="KW-0472">Membrane</keyword>
<feature type="transmembrane region" description="Helical" evidence="1">
    <location>
        <begin position="259"/>
        <end position="276"/>
    </location>
</feature>
<dbReference type="eggNOG" id="arCOG03206">
    <property type="taxonomic scope" value="Archaea"/>
</dbReference>
<keyword evidence="1" id="KW-1133">Transmembrane helix</keyword>
<feature type="transmembrane region" description="Helical" evidence="1">
    <location>
        <begin position="282"/>
        <end position="300"/>
    </location>
</feature>
<accession>C7P977</accession>
<dbReference type="KEGG" id="mfe:Mefer_1300"/>
<dbReference type="AlphaFoldDB" id="C7P977"/>
<evidence type="ECO:0008006" key="4">
    <source>
        <dbReference type="Google" id="ProtNLM"/>
    </source>
</evidence>
<feature type="transmembrane region" description="Helical" evidence="1">
    <location>
        <begin position="36"/>
        <end position="57"/>
    </location>
</feature>
<keyword evidence="1" id="KW-0812">Transmembrane</keyword>
<dbReference type="STRING" id="573064.Mefer_1300"/>
<dbReference type="Pfam" id="PF01901">
    <property type="entry name" value="O_anti_polymase"/>
    <property type="match status" value="1"/>
</dbReference>
<protein>
    <recommendedName>
        <fullName evidence="4">Oligosaccharide repeat unit polymerase</fullName>
    </recommendedName>
</protein>
<name>C7P977_METFA</name>
<dbReference type="Proteomes" id="UP000001495">
    <property type="component" value="Chromosome"/>
</dbReference>
<dbReference type="HOGENOM" id="CLU_764231_0_0_2"/>
<reference evidence="2" key="1">
    <citation type="submission" date="2009-08" db="EMBL/GenBank/DDBJ databases">
        <title>Complete sequence of chromosome of Methanocaldococcus fervens AG86.</title>
        <authorList>
            <consortium name="US DOE Joint Genome Institute"/>
            <person name="Lucas S."/>
            <person name="Copeland A."/>
            <person name="Lapidus A."/>
            <person name="Glavina del Rio T."/>
            <person name="Tice H."/>
            <person name="Bruce D."/>
            <person name="Goodwin L."/>
            <person name="Pitluck S."/>
            <person name="Chertkov O."/>
            <person name="Detter J.C."/>
            <person name="Han C."/>
            <person name="Tapia R."/>
            <person name="Larimer F."/>
            <person name="Land M."/>
            <person name="Hauser L."/>
            <person name="Kyrpides N."/>
            <person name="Ovchinnikova G."/>
            <person name="Lupa-Sieprawska M."/>
            <person name="Whitman W.B."/>
        </authorList>
    </citation>
    <scope>NUCLEOTIDE SEQUENCE [LARGE SCALE GENOMIC DNA]</scope>
    <source>
        <strain evidence="2">AG86</strain>
    </source>
</reference>
<gene>
    <name evidence="2" type="ordered locus">Mefer_1300</name>
</gene>
<dbReference type="OrthoDB" id="82276at2157"/>
<feature type="transmembrane region" description="Helical" evidence="1">
    <location>
        <begin position="307"/>
        <end position="327"/>
    </location>
</feature>